<evidence type="ECO:0000313" key="16">
    <source>
        <dbReference type="EMBL" id="BBH17054.1"/>
    </source>
</evidence>
<evidence type="ECO:0000256" key="3">
    <source>
        <dbReference type="ARBA" id="ARBA00012438"/>
    </source>
</evidence>
<dbReference type="GO" id="GO:0005524">
    <property type="term" value="F:ATP binding"/>
    <property type="evidence" value="ECO:0007669"/>
    <property type="project" value="UniProtKB-KW"/>
</dbReference>
<sequence>MRKLSTQILASQVVILVITVAVGFGLFVRGERTNLDHTYERRAGAIAATTAQIPDIRRCMAASARCGDTIQRLAIDVMNSTGASYVVVIDLHRIRHSHPYAALIGQPVSEPIATLDGQIHYTVDAGSTGRSANGKAPLYDLAGAMVGEVSVGLQESSVAATWRSELPLMGLWFGVALGVGALVSLVLAARLKRRTFGLELDEIALLFQEREAVLHGIREGMIALDEHQRVVVMNDEARRLADLGSVSLGERLKDALPEGRLRDVLTGATAGRDDVVLTDDFCLTVNRMPVSLAGRPHGSVITLRDRTELAGLLRELDSVRGMTDALRAQQHEFSNRMHTVAGLLELGEHQEALAYLTDLVGGEASRSESLRERIASPLVVALLLAKTTIASERGIDLVLTDDSWLGDVPTREQAVTTIVGNLIDNALDALSGDGFEPGRQGRVEVSIVEDPSEIRIRVRDNGPGLPPGAATAVFVDGYTTKPARESVHRGLGLALVHRIVQRLGGVITASEGPGAEFSVTLPKDAS</sequence>
<dbReference type="KEGG" id="nbe:Back2_13410"/>
<proteinExistence type="predicted"/>
<dbReference type="InterPro" id="IPR029151">
    <property type="entry name" value="Sensor-like_sf"/>
</dbReference>
<dbReference type="Gene3D" id="3.30.565.10">
    <property type="entry name" value="Histidine kinase-like ATPase, C-terminal domain"/>
    <property type="match status" value="1"/>
</dbReference>
<dbReference type="RefSeq" id="WP_125567911.1">
    <property type="nucleotide sequence ID" value="NZ_AP019307.1"/>
</dbReference>
<dbReference type="InterPro" id="IPR039506">
    <property type="entry name" value="SPOB_a"/>
</dbReference>
<dbReference type="Pfam" id="PF02518">
    <property type="entry name" value="HATPase_c"/>
    <property type="match status" value="1"/>
</dbReference>
<evidence type="ECO:0000256" key="5">
    <source>
        <dbReference type="ARBA" id="ARBA00022553"/>
    </source>
</evidence>
<name>A0A3G9J0Q7_9ACTN</name>
<dbReference type="EMBL" id="AP019307">
    <property type="protein sequence ID" value="BBH17054.1"/>
    <property type="molecule type" value="Genomic_DNA"/>
</dbReference>
<keyword evidence="12" id="KW-0902">Two-component regulatory system</keyword>
<reference evidence="16 17" key="1">
    <citation type="submission" date="2018-11" db="EMBL/GenBank/DDBJ databases">
        <title>Complete genome sequence of Nocardioides baekrokdamisoli strain KCTC 39748.</title>
        <authorList>
            <person name="Kang S.W."/>
            <person name="Lee K.C."/>
            <person name="Kim K.K."/>
            <person name="Kim J.S."/>
            <person name="Kim D.S."/>
            <person name="Ko S.H."/>
            <person name="Yang S.H."/>
            <person name="Shin Y.K."/>
            <person name="Lee J.S."/>
        </authorList>
    </citation>
    <scope>NUCLEOTIDE SEQUENCE [LARGE SCALE GENOMIC DNA]</scope>
    <source>
        <strain evidence="16 17">KCTC 39748</strain>
    </source>
</reference>
<dbReference type="InterPro" id="IPR005467">
    <property type="entry name" value="His_kinase_dom"/>
</dbReference>
<feature type="transmembrane region" description="Helical" evidence="14">
    <location>
        <begin position="7"/>
        <end position="28"/>
    </location>
</feature>
<keyword evidence="4" id="KW-1003">Cell membrane</keyword>
<evidence type="ECO:0000256" key="10">
    <source>
        <dbReference type="ARBA" id="ARBA00022840"/>
    </source>
</evidence>
<evidence type="ECO:0000256" key="11">
    <source>
        <dbReference type="ARBA" id="ARBA00022989"/>
    </source>
</evidence>
<evidence type="ECO:0000256" key="1">
    <source>
        <dbReference type="ARBA" id="ARBA00000085"/>
    </source>
</evidence>
<accession>A0A3G9J0Q7</accession>
<gene>
    <name evidence="16" type="ORF">Back2_13410</name>
</gene>
<evidence type="ECO:0000256" key="12">
    <source>
        <dbReference type="ARBA" id="ARBA00023012"/>
    </source>
</evidence>
<dbReference type="SUPFAM" id="SSF103190">
    <property type="entry name" value="Sensory domain-like"/>
    <property type="match status" value="1"/>
</dbReference>
<keyword evidence="8" id="KW-0547">Nucleotide-binding</keyword>
<dbReference type="PROSITE" id="PS50109">
    <property type="entry name" value="HIS_KIN"/>
    <property type="match status" value="1"/>
</dbReference>
<dbReference type="PANTHER" id="PTHR44936:SF10">
    <property type="entry name" value="SENSOR PROTEIN RSTB"/>
    <property type="match status" value="1"/>
</dbReference>
<evidence type="ECO:0000256" key="14">
    <source>
        <dbReference type="SAM" id="Phobius"/>
    </source>
</evidence>
<dbReference type="SUPFAM" id="SSF55874">
    <property type="entry name" value="ATPase domain of HSP90 chaperone/DNA topoisomerase II/histidine kinase"/>
    <property type="match status" value="1"/>
</dbReference>
<evidence type="ECO:0000256" key="13">
    <source>
        <dbReference type="ARBA" id="ARBA00023136"/>
    </source>
</evidence>
<dbReference type="AlphaFoldDB" id="A0A3G9J0Q7"/>
<evidence type="ECO:0000313" key="17">
    <source>
        <dbReference type="Proteomes" id="UP000271573"/>
    </source>
</evidence>
<evidence type="ECO:0000256" key="4">
    <source>
        <dbReference type="ARBA" id="ARBA00022475"/>
    </source>
</evidence>
<dbReference type="SMART" id="SM00387">
    <property type="entry name" value="HATPase_c"/>
    <property type="match status" value="1"/>
</dbReference>
<dbReference type="PANTHER" id="PTHR44936">
    <property type="entry name" value="SENSOR PROTEIN CREC"/>
    <property type="match status" value="1"/>
</dbReference>
<evidence type="ECO:0000256" key="2">
    <source>
        <dbReference type="ARBA" id="ARBA00004651"/>
    </source>
</evidence>
<keyword evidence="9 16" id="KW-0418">Kinase</keyword>
<dbReference type="InterPro" id="IPR050980">
    <property type="entry name" value="2C_sensor_his_kinase"/>
</dbReference>
<protein>
    <recommendedName>
        <fullName evidence="3">histidine kinase</fullName>
        <ecNumber evidence="3">2.7.13.3</ecNumber>
    </recommendedName>
</protein>
<keyword evidence="17" id="KW-1185">Reference proteome</keyword>
<keyword evidence="7 14" id="KW-0812">Transmembrane</keyword>
<keyword evidence="5" id="KW-0597">Phosphoprotein</keyword>
<comment type="catalytic activity">
    <reaction evidence="1">
        <text>ATP + protein L-histidine = ADP + protein N-phospho-L-histidine.</text>
        <dbReference type="EC" id="2.7.13.3"/>
    </reaction>
</comment>
<evidence type="ECO:0000256" key="9">
    <source>
        <dbReference type="ARBA" id="ARBA00022777"/>
    </source>
</evidence>
<evidence type="ECO:0000256" key="6">
    <source>
        <dbReference type="ARBA" id="ARBA00022679"/>
    </source>
</evidence>
<comment type="subcellular location">
    <subcellularLocation>
        <location evidence="2">Cell membrane</location>
        <topology evidence="2">Multi-pass membrane protein</topology>
    </subcellularLocation>
</comment>
<dbReference type="InterPro" id="IPR033463">
    <property type="entry name" value="sCache_3"/>
</dbReference>
<feature type="domain" description="Histidine kinase" evidence="15">
    <location>
        <begin position="300"/>
        <end position="525"/>
    </location>
</feature>
<keyword evidence="10" id="KW-0067">ATP-binding</keyword>
<dbReference type="InterPro" id="IPR036890">
    <property type="entry name" value="HATPase_C_sf"/>
</dbReference>
<dbReference type="Gene3D" id="1.10.287.130">
    <property type="match status" value="1"/>
</dbReference>
<dbReference type="Proteomes" id="UP000271573">
    <property type="component" value="Chromosome"/>
</dbReference>
<dbReference type="SUPFAM" id="SSF55890">
    <property type="entry name" value="Sporulation response regulatory protein Spo0B"/>
    <property type="match status" value="1"/>
</dbReference>
<dbReference type="GO" id="GO:0005886">
    <property type="term" value="C:plasma membrane"/>
    <property type="evidence" value="ECO:0007669"/>
    <property type="project" value="UniProtKB-SubCell"/>
</dbReference>
<dbReference type="PRINTS" id="PR00344">
    <property type="entry name" value="BCTRLSENSOR"/>
</dbReference>
<evidence type="ECO:0000256" key="7">
    <source>
        <dbReference type="ARBA" id="ARBA00022692"/>
    </source>
</evidence>
<keyword evidence="13 14" id="KW-0472">Membrane</keyword>
<evidence type="ECO:0000256" key="8">
    <source>
        <dbReference type="ARBA" id="ARBA00022741"/>
    </source>
</evidence>
<keyword evidence="6" id="KW-0808">Transferase</keyword>
<dbReference type="GO" id="GO:0000155">
    <property type="term" value="F:phosphorelay sensor kinase activity"/>
    <property type="evidence" value="ECO:0007669"/>
    <property type="project" value="InterPro"/>
</dbReference>
<keyword evidence="11 14" id="KW-1133">Transmembrane helix</keyword>
<dbReference type="OrthoDB" id="9792686at2"/>
<dbReference type="Pfam" id="PF14689">
    <property type="entry name" value="SPOB_a"/>
    <property type="match status" value="1"/>
</dbReference>
<dbReference type="InterPro" id="IPR004358">
    <property type="entry name" value="Sig_transdc_His_kin-like_C"/>
</dbReference>
<organism evidence="16 17">
    <name type="scientific">Nocardioides baekrokdamisoli</name>
    <dbReference type="NCBI Taxonomy" id="1804624"/>
    <lineage>
        <taxon>Bacteria</taxon>
        <taxon>Bacillati</taxon>
        <taxon>Actinomycetota</taxon>
        <taxon>Actinomycetes</taxon>
        <taxon>Propionibacteriales</taxon>
        <taxon>Nocardioidaceae</taxon>
        <taxon>Nocardioides</taxon>
    </lineage>
</organism>
<dbReference type="Gene3D" id="3.30.450.20">
    <property type="entry name" value="PAS domain"/>
    <property type="match status" value="2"/>
</dbReference>
<dbReference type="InterPro" id="IPR003594">
    <property type="entry name" value="HATPase_dom"/>
</dbReference>
<feature type="transmembrane region" description="Helical" evidence="14">
    <location>
        <begin position="171"/>
        <end position="189"/>
    </location>
</feature>
<dbReference type="InterPro" id="IPR016120">
    <property type="entry name" value="Sig_transdc_His_kin_SpoOB"/>
</dbReference>
<dbReference type="Pfam" id="PF17203">
    <property type="entry name" value="sCache_3_2"/>
    <property type="match status" value="1"/>
</dbReference>
<evidence type="ECO:0000259" key="15">
    <source>
        <dbReference type="PROSITE" id="PS50109"/>
    </source>
</evidence>
<dbReference type="EC" id="2.7.13.3" evidence="3"/>